<dbReference type="Proteomes" id="UP000281474">
    <property type="component" value="Unassembled WGS sequence"/>
</dbReference>
<comment type="caution">
    <text evidence="2">The sequence shown here is derived from an EMBL/GenBank/DDBJ whole genome shotgun (WGS) entry which is preliminary data.</text>
</comment>
<feature type="transmembrane region" description="Helical" evidence="1">
    <location>
        <begin position="48"/>
        <end position="66"/>
    </location>
</feature>
<accession>A0A3L8PZD1</accession>
<name>A0A3L8PZD1_9GAMM</name>
<gene>
    <name evidence="2" type="ORF">D5018_05405</name>
</gene>
<protein>
    <submittedName>
        <fullName evidence="2">Uncharacterized protein</fullName>
    </submittedName>
</protein>
<organism evidence="2 3">
    <name type="scientific">Parashewanella curva</name>
    <dbReference type="NCBI Taxonomy" id="2338552"/>
    <lineage>
        <taxon>Bacteria</taxon>
        <taxon>Pseudomonadati</taxon>
        <taxon>Pseudomonadota</taxon>
        <taxon>Gammaproteobacteria</taxon>
        <taxon>Alteromonadales</taxon>
        <taxon>Shewanellaceae</taxon>
        <taxon>Parashewanella</taxon>
    </lineage>
</organism>
<keyword evidence="1" id="KW-0472">Membrane</keyword>
<sequence length="206" mass="21979">MAKLHCSRHEQISAQIAQNLILKDQHALDSSNMRCAMKNKYGTGQSKTTGLILVLGIAVVAGVIISQKSTNEQVAKETHAKAIASLEIALEHANSIIHKNAEENQVTTGKADITINSIPVSLVNGFLKASRSSLENGLNIAYNAKQSIYSAASNWSMDVLDVQGNVPGQVKIYASNAPKNCYLIYTEAGTLGSPKRPSESIVNSGC</sequence>
<dbReference type="AlphaFoldDB" id="A0A3L8PZD1"/>
<keyword evidence="1" id="KW-1133">Transmembrane helix</keyword>
<evidence type="ECO:0000313" key="3">
    <source>
        <dbReference type="Proteomes" id="UP000281474"/>
    </source>
</evidence>
<evidence type="ECO:0000313" key="2">
    <source>
        <dbReference type="EMBL" id="RLV60711.1"/>
    </source>
</evidence>
<proteinExistence type="predicted"/>
<dbReference type="EMBL" id="QZEI01000012">
    <property type="protein sequence ID" value="RLV60711.1"/>
    <property type="molecule type" value="Genomic_DNA"/>
</dbReference>
<keyword evidence="1" id="KW-0812">Transmembrane</keyword>
<evidence type="ECO:0000256" key="1">
    <source>
        <dbReference type="SAM" id="Phobius"/>
    </source>
</evidence>
<keyword evidence="3" id="KW-1185">Reference proteome</keyword>
<reference evidence="2 3" key="1">
    <citation type="submission" date="2018-09" db="EMBL/GenBank/DDBJ databases">
        <title>Phylogeny of the Shewanellaceae, and recommendation for two new genera, Pseudoshewanella and Parashewanella.</title>
        <authorList>
            <person name="Wang G."/>
        </authorList>
    </citation>
    <scope>NUCLEOTIDE SEQUENCE [LARGE SCALE GENOMIC DNA]</scope>
    <source>
        <strain evidence="2 3">C51</strain>
    </source>
</reference>